<dbReference type="InterPro" id="IPR000421">
    <property type="entry name" value="FA58C"/>
</dbReference>
<protein>
    <submittedName>
        <fullName evidence="8">Coagulation factor VIII</fullName>
    </submittedName>
</protein>
<keyword evidence="4" id="KW-0130">Cell adhesion</keyword>
<dbReference type="SMART" id="SM00231">
    <property type="entry name" value="FA58C"/>
    <property type="match status" value="1"/>
</dbReference>
<dbReference type="CDD" id="cd00057">
    <property type="entry name" value="FA58C"/>
    <property type="match status" value="1"/>
</dbReference>
<evidence type="ECO:0000313" key="8">
    <source>
        <dbReference type="EMBL" id="OWF47542.1"/>
    </source>
</evidence>
<keyword evidence="3" id="KW-0964">Secreted</keyword>
<sequence length="226" mass="24631">MDMSVMFDENIFCTRIGHTFYQLSKDSSTTNMGVQYISRNVKLRKPSTITGFKTQGRPGNGQYVTEYMVSYSDNGTAWQDVKDNNGVAQVFTGNSVASGISESTMGSPIIASYIRVVPTLWVGHSAFRLEILGCPLPQSGRQTCWKANYVTGMPSSDMFSTTKTNFGECGKECHGQDACYAFTLNQGSGQCQGHSYTNYVNANIQNVTTSASGESSASLLKQEDCL</sequence>
<dbReference type="Gene3D" id="2.60.120.260">
    <property type="entry name" value="Galactose-binding domain-like"/>
    <property type="match status" value="1"/>
</dbReference>
<evidence type="ECO:0000256" key="2">
    <source>
        <dbReference type="ARBA" id="ARBA00004613"/>
    </source>
</evidence>
<dbReference type="GO" id="GO:0005886">
    <property type="term" value="C:plasma membrane"/>
    <property type="evidence" value="ECO:0007669"/>
    <property type="project" value="TreeGrafter"/>
</dbReference>
<reference evidence="8 9" key="1">
    <citation type="journal article" date="2017" name="Nat. Ecol. Evol.">
        <title>Scallop genome provides insights into evolution of bilaterian karyotype and development.</title>
        <authorList>
            <person name="Wang S."/>
            <person name="Zhang J."/>
            <person name="Jiao W."/>
            <person name="Li J."/>
            <person name="Xun X."/>
            <person name="Sun Y."/>
            <person name="Guo X."/>
            <person name="Huan P."/>
            <person name="Dong B."/>
            <person name="Zhang L."/>
            <person name="Hu X."/>
            <person name="Sun X."/>
            <person name="Wang J."/>
            <person name="Zhao C."/>
            <person name="Wang Y."/>
            <person name="Wang D."/>
            <person name="Huang X."/>
            <person name="Wang R."/>
            <person name="Lv J."/>
            <person name="Li Y."/>
            <person name="Zhang Z."/>
            <person name="Liu B."/>
            <person name="Lu W."/>
            <person name="Hui Y."/>
            <person name="Liang J."/>
            <person name="Zhou Z."/>
            <person name="Hou R."/>
            <person name="Li X."/>
            <person name="Liu Y."/>
            <person name="Li H."/>
            <person name="Ning X."/>
            <person name="Lin Y."/>
            <person name="Zhao L."/>
            <person name="Xing Q."/>
            <person name="Dou J."/>
            <person name="Li Y."/>
            <person name="Mao J."/>
            <person name="Guo H."/>
            <person name="Dou H."/>
            <person name="Li T."/>
            <person name="Mu C."/>
            <person name="Jiang W."/>
            <person name="Fu Q."/>
            <person name="Fu X."/>
            <person name="Miao Y."/>
            <person name="Liu J."/>
            <person name="Yu Q."/>
            <person name="Li R."/>
            <person name="Liao H."/>
            <person name="Li X."/>
            <person name="Kong Y."/>
            <person name="Jiang Z."/>
            <person name="Chourrout D."/>
            <person name="Li R."/>
            <person name="Bao Z."/>
        </authorList>
    </citation>
    <scope>NUCLEOTIDE SEQUENCE [LARGE SCALE GENOMIC DNA]</scope>
    <source>
        <strain evidence="8 9">PY_sf001</strain>
    </source>
</reference>
<keyword evidence="5" id="KW-0472">Membrane</keyword>
<name>A0A210QFL9_MIZYE</name>
<dbReference type="GO" id="GO:0038023">
    <property type="term" value="F:signaling receptor activity"/>
    <property type="evidence" value="ECO:0007669"/>
    <property type="project" value="TreeGrafter"/>
</dbReference>
<dbReference type="OrthoDB" id="6187970at2759"/>
<organism evidence="8 9">
    <name type="scientific">Mizuhopecten yessoensis</name>
    <name type="common">Japanese scallop</name>
    <name type="synonym">Patinopecten yessoensis</name>
    <dbReference type="NCBI Taxonomy" id="6573"/>
    <lineage>
        <taxon>Eukaryota</taxon>
        <taxon>Metazoa</taxon>
        <taxon>Spiralia</taxon>
        <taxon>Lophotrochozoa</taxon>
        <taxon>Mollusca</taxon>
        <taxon>Bivalvia</taxon>
        <taxon>Autobranchia</taxon>
        <taxon>Pteriomorphia</taxon>
        <taxon>Pectinida</taxon>
        <taxon>Pectinoidea</taxon>
        <taxon>Pectinidae</taxon>
        <taxon>Mizuhopecten</taxon>
    </lineage>
</organism>
<dbReference type="InterPro" id="IPR050633">
    <property type="entry name" value="Neuropilin_MCO_CoagFactor"/>
</dbReference>
<evidence type="ECO:0000256" key="1">
    <source>
        <dbReference type="ARBA" id="ARBA00004184"/>
    </source>
</evidence>
<evidence type="ECO:0000256" key="5">
    <source>
        <dbReference type="ARBA" id="ARBA00023136"/>
    </source>
</evidence>
<evidence type="ECO:0000256" key="6">
    <source>
        <dbReference type="ARBA" id="ARBA00023157"/>
    </source>
</evidence>
<gene>
    <name evidence="8" type="ORF">KP79_PYT15604</name>
</gene>
<dbReference type="PROSITE" id="PS50022">
    <property type="entry name" value="FA58C_3"/>
    <property type="match status" value="1"/>
</dbReference>
<dbReference type="GO" id="GO:0012505">
    <property type="term" value="C:endomembrane system"/>
    <property type="evidence" value="ECO:0007669"/>
    <property type="project" value="UniProtKB-SubCell"/>
</dbReference>
<dbReference type="AlphaFoldDB" id="A0A210QFL9"/>
<keyword evidence="6" id="KW-1015">Disulfide bond</keyword>
<dbReference type="PANTHER" id="PTHR46806">
    <property type="entry name" value="F5/8 TYPE C DOMAIN-CONTAINING PROTEIN"/>
    <property type="match status" value="1"/>
</dbReference>
<comment type="subcellular location">
    <subcellularLocation>
        <location evidence="1">Endomembrane system</location>
        <topology evidence="1">Peripheral membrane protein</topology>
    </subcellularLocation>
    <subcellularLocation>
        <location evidence="2">Secreted</location>
    </subcellularLocation>
</comment>
<feature type="domain" description="F5/8 type C" evidence="7">
    <location>
        <begin position="41"/>
        <end position="134"/>
    </location>
</feature>
<accession>A0A210QFL9</accession>
<proteinExistence type="predicted"/>
<evidence type="ECO:0000256" key="3">
    <source>
        <dbReference type="ARBA" id="ARBA00022525"/>
    </source>
</evidence>
<dbReference type="STRING" id="6573.A0A210QFL9"/>
<dbReference type="GO" id="GO:0007155">
    <property type="term" value="P:cell adhesion"/>
    <property type="evidence" value="ECO:0007669"/>
    <property type="project" value="UniProtKB-KW"/>
</dbReference>
<dbReference type="EMBL" id="NEDP02003864">
    <property type="protein sequence ID" value="OWF47542.1"/>
    <property type="molecule type" value="Genomic_DNA"/>
</dbReference>
<dbReference type="PANTHER" id="PTHR46806:SF5">
    <property type="entry name" value="F5_8 TYPE C DOMAIN-CONTAINING PROTEIN"/>
    <property type="match status" value="1"/>
</dbReference>
<dbReference type="GO" id="GO:0005576">
    <property type="term" value="C:extracellular region"/>
    <property type="evidence" value="ECO:0007669"/>
    <property type="project" value="UniProtKB-SubCell"/>
</dbReference>
<dbReference type="InterPro" id="IPR008979">
    <property type="entry name" value="Galactose-bd-like_sf"/>
</dbReference>
<dbReference type="Pfam" id="PF00754">
    <property type="entry name" value="F5_F8_type_C"/>
    <property type="match status" value="1"/>
</dbReference>
<evidence type="ECO:0000313" key="9">
    <source>
        <dbReference type="Proteomes" id="UP000242188"/>
    </source>
</evidence>
<evidence type="ECO:0000256" key="4">
    <source>
        <dbReference type="ARBA" id="ARBA00022889"/>
    </source>
</evidence>
<dbReference type="SUPFAM" id="SSF49785">
    <property type="entry name" value="Galactose-binding domain-like"/>
    <property type="match status" value="1"/>
</dbReference>
<evidence type="ECO:0000259" key="7">
    <source>
        <dbReference type="PROSITE" id="PS50022"/>
    </source>
</evidence>
<keyword evidence="9" id="KW-1185">Reference proteome</keyword>
<comment type="caution">
    <text evidence="8">The sequence shown here is derived from an EMBL/GenBank/DDBJ whole genome shotgun (WGS) entry which is preliminary data.</text>
</comment>
<dbReference type="Proteomes" id="UP000242188">
    <property type="component" value="Unassembled WGS sequence"/>
</dbReference>